<evidence type="ECO:0000313" key="8">
    <source>
        <dbReference type="EMBL" id="KMT21441.1"/>
    </source>
</evidence>
<evidence type="ECO:0000256" key="1">
    <source>
        <dbReference type="ARBA" id="ARBA00004141"/>
    </source>
</evidence>
<feature type="transmembrane region" description="Helical" evidence="7">
    <location>
        <begin position="191"/>
        <end position="214"/>
    </location>
</feature>
<feature type="transmembrane region" description="Helical" evidence="7">
    <location>
        <begin position="234"/>
        <end position="256"/>
    </location>
</feature>
<keyword evidence="6 7" id="KW-0472">Membrane</keyword>
<dbReference type="InterPro" id="IPR006043">
    <property type="entry name" value="NCS2"/>
</dbReference>
<dbReference type="Proteomes" id="UP000036756">
    <property type="component" value="Unassembled WGS sequence"/>
</dbReference>
<proteinExistence type="inferred from homology"/>
<evidence type="ECO:0000256" key="4">
    <source>
        <dbReference type="ARBA" id="ARBA00022692"/>
    </source>
</evidence>
<evidence type="ECO:0000313" key="9">
    <source>
        <dbReference type="Proteomes" id="UP000036756"/>
    </source>
</evidence>
<dbReference type="PANTHER" id="PTHR42810:SF2">
    <property type="entry name" value="PURINE PERMEASE C1399.01C-RELATED"/>
    <property type="match status" value="1"/>
</dbReference>
<keyword evidence="9" id="KW-1185">Reference proteome</keyword>
<evidence type="ECO:0000256" key="2">
    <source>
        <dbReference type="ARBA" id="ARBA00008821"/>
    </source>
</evidence>
<keyword evidence="3" id="KW-0813">Transport</keyword>
<keyword evidence="4 7" id="KW-0812">Transmembrane</keyword>
<dbReference type="NCBIfam" id="TIGR00801">
    <property type="entry name" value="ncs2"/>
    <property type="match status" value="1"/>
</dbReference>
<evidence type="ECO:0000256" key="7">
    <source>
        <dbReference type="SAM" id="Phobius"/>
    </source>
</evidence>
<dbReference type="PANTHER" id="PTHR42810">
    <property type="entry name" value="PURINE PERMEASE C1399.01C-RELATED"/>
    <property type="match status" value="1"/>
</dbReference>
<dbReference type="NCBIfam" id="NF007995">
    <property type="entry name" value="PRK10720.1"/>
    <property type="match status" value="1"/>
</dbReference>
<dbReference type="GO" id="GO:0005886">
    <property type="term" value="C:plasma membrane"/>
    <property type="evidence" value="ECO:0007669"/>
    <property type="project" value="TreeGrafter"/>
</dbReference>
<feature type="transmembrane region" description="Helical" evidence="7">
    <location>
        <begin position="41"/>
        <end position="66"/>
    </location>
</feature>
<evidence type="ECO:0000256" key="5">
    <source>
        <dbReference type="ARBA" id="ARBA00022989"/>
    </source>
</evidence>
<gene>
    <name evidence="8" type="primary">uraA</name>
    <name evidence="8" type="ORF">CLCY_2c02010</name>
</gene>
<name>A0A0J8G0Y9_CLOCY</name>
<dbReference type="OrthoDB" id="9779092at2"/>
<keyword evidence="5 7" id="KW-1133">Transmembrane helix</keyword>
<accession>A0A0J8G0Y9</accession>
<dbReference type="PATRIC" id="fig|1121307.3.peg.1058"/>
<comment type="subcellular location">
    <subcellularLocation>
        <location evidence="1">Membrane</location>
        <topology evidence="1">Multi-pass membrane protein</topology>
    </subcellularLocation>
</comment>
<feature type="transmembrane region" description="Helical" evidence="7">
    <location>
        <begin position="308"/>
        <end position="328"/>
    </location>
</feature>
<evidence type="ECO:0000256" key="6">
    <source>
        <dbReference type="ARBA" id="ARBA00023136"/>
    </source>
</evidence>
<feature type="transmembrane region" description="Helical" evidence="7">
    <location>
        <begin position="124"/>
        <end position="143"/>
    </location>
</feature>
<sequence>MNQTKEELTKKDFVDVRETLPFIKALPLSLQHMFAMFGSSVLVPILLGVDPATVLLFNGIGTLLYIAITKAGIPSYLGSSFAFIAPAAAIIGSQGYEYALGGFITAGAVFSIVGLIVKKTGINWINLIFPPAAMGAILAVMGLELGPVAADMAGFIPKNGALNTTNITISVVTLAIAIFGSMMFRGFLKVIPVLISVAAGYILSVALGVVDFSAVVNAPWFALPHFTTPKFSSVAIFTILPAVFVVLAEHIGHLIVTGNLVGRKLEEEPGLHRSLLGDGISTMLSGCFGSVPTTTYGENIGVMSITRVYSVWVIGGAAVFSILLSVSGKLTEIIRTIPTPVMGGISLLLFGTIAVAGLRVLIEQKVDFSKSRNLILTSIIMVIGLSGVKVNIGVPLSGMGLATIVAILLNIIFIVIEKLNLTNDN</sequence>
<feature type="transmembrane region" description="Helical" evidence="7">
    <location>
        <begin position="340"/>
        <end position="362"/>
    </location>
</feature>
<dbReference type="PROSITE" id="PS01116">
    <property type="entry name" value="XANTH_URACIL_PERMASE"/>
    <property type="match status" value="1"/>
</dbReference>
<feature type="transmembrane region" description="Helical" evidence="7">
    <location>
        <begin position="163"/>
        <end position="184"/>
    </location>
</feature>
<dbReference type="GO" id="GO:0042907">
    <property type="term" value="F:xanthine transmembrane transporter activity"/>
    <property type="evidence" value="ECO:0007669"/>
    <property type="project" value="TreeGrafter"/>
</dbReference>
<dbReference type="RefSeq" id="WP_048570877.1">
    <property type="nucleotide sequence ID" value="NZ_LFVU01000027.1"/>
</dbReference>
<feature type="transmembrane region" description="Helical" evidence="7">
    <location>
        <begin position="98"/>
        <end position="117"/>
    </location>
</feature>
<organism evidence="8 9">
    <name type="scientific">Clostridium cylindrosporum DSM 605</name>
    <dbReference type="NCBI Taxonomy" id="1121307"/>
    <lineage>
        <taxon>Bacteria</taxon>
        <taxon>Bacillati</taxon>
        <taxon>Bacillota</taxon>
        <taxon>Clostridia</taxon>
        <taxon>Eubacteriales</taxon>
        <taxon>Clostridiaceae</taxon>
        <taxon>Clostridium</taxon>
    </lineage>
</organism>
<evidence type="ECO:0000256" key="3">
    <source>
        <dbReference type="ARBA" id="ARBA00022448"/>
    </source>
</evidence>
<dbReference type="EMBL" id="LFVU01000027">
    <property type="protein sequence ID" value="KMT21441.1"/>
    <property type="molecule type" value="Genomic_DNA"/>
</dbReference>
<comment type="similarity">
    <text evidence="2">Belongs to the nucleobase:cation symporter-2 (NCS2) (TC 2.A.40) family.</text>
</comment>
<reference evidence="8 9" key="1">
    <citation type="submission" date="2015-06" db="EMBL/GenBank/DDBJ databases">
        <title>Draft genome sequence of the purine-degrading Clostridium cylindrosporum HC-1 (DSM 605).</title>
        <authorList>
            <person name="Poehlein A."/>
            <person name="Schiel-Bengelsdorf B."/>
            <person name="Bengelsdorf F."/>
            <person name="Daniel R."/>
            <person name="Duerre P."/>
        </authorList>
    </citation>
    <scope>NUCLEOTIDE SEQUENCE [LARGE SCALE GENOMIC DNA]</scope>
    <source>
        <strain evidence="8 9">DSM 605</strain>
    </source>
</reference>
<feature type="transmembrane region" description="Helical" evidence="7">
    <location>
        <begin position="73"/>
        <end position="92"/>
    </location>
</feature>
<dbReference type="STRING" id="1121307.CLCY_2c02010"/>
<dbReference type="InterPro" id="IPR006042">
    <property type="entry name" value="Xan_ur_permease"/>
</dbReference>
<feature type="transmembrane region" description="Helical" evidence="7">
    <location>
        <begin position="398"/>
        <end position="416"/>
    </location>
</feature>
<protein>
    <submittedName>
        <fullName evidence="8">Uracil permease UraA</fullName>
    </submittedName>
</protein>
<feature type="transmembrane region" description="Helical" evidence="7">
    <location>
        <begin position="374"/>
        <end position="392"/>
    </location>
</feature>
<comment type="caution">
    <text evidence="8">The sequence shown here is derived from an EMBL/GenBank/DDBJ whole genome shotgun (WGS) entry which is preliminary data.</text>
</comment>
<dbReference type="NCBIfam" id="NF037981">
    <property type="entry name" value="NCS2_1"/>
    <property type="match status" value="1"/>
</dbReference>
<dbReference type="AlphaFoldDB" id="A0A0J8G0Y9"/>
<dbReference type="Pfam" id="PF00860">
    <property type="entry name" value="Xan_ur_permease"/>
    <property type="match status" value="1"/>
</dbReference>